<dbReference type="STRING" id="83767.SAMN05660652_03066"/>
<dbReference type="InterPro" id="IPR016032">
    <property type="entry name" value="Sig_transdc_resp-reg_C-effctor"/>
</dbReference>
<dbReference type="Gene3D" id="3.30.450.20">
    <property type="entry name" value="PAS domain"/>
    <property type="match status" value="4"/>
</dbReference>
<dbReference type="InterPro" id="IPR013656">
    <property type="entry name" value="PAS_4"/>
</dbReference>
<dbReference type="SMART" id="SM00091">
    <property type="entry name" value="PAS"/>
    <property type="match status" value="4"/>
</dbReference>
<dbReference type="PROSITE" id="PS50113">
    <property type="entry name" value="PAC"/>
    <property type="match status" value="2"/>
</dbReference>
<dbReference type="PANTHER" id="PTHR43304:SF1">
    <property type="entry name" value="PAC DOMAIN-CONTAINING PROTEIN"/>
    <property type="match status" value="1"/>
</dbReference>
<dbReference type="SUPFAM" id="SSF46894">
    <property type="entry name" value="C-terminal effector domain of the bipartite response regulators"/>
    <property type="match status" value="1"/>
</dbReference>
<dbReference type="AlphaFoldDB" id="A0A1G8IWB1"/>
<evidence type="ECO:0000256" key="3">
    <source>
        <dbReference type="ARBA" id="ARBA00022553"/>
    </source>
</evidence>
<evidence type="ECO:0000313" key="10">
    <source>
        <dbReference type="Proteomes" id="UP000198607"/>
    </source>
</evidence>
<reference evidence="9 10" key="1">
    <citation type="submission" date="2016-10" db="EMBL/GenBank/DDBJ databases">
        <authorList>
            <person name="de Groot N.N."/>
        </authorList>
    </citation>
    <scope>NUCLEOTIDE SEQUENCE [LARGE SCALE GENOMIC DNA]</scope>
    <source>
        <strain evidence="9 10">DSM 5885</strain>
    </source>
</reference>
<organism evidence="9 10">
    <name type="scientific">Propionivibrio dicarboxylicus</name>
    <dbReference type="NCBI Taxonomy" id="83767"/>
    <lineage>
        <taxon>Bacteria</taxon>
        <taxon>Pseudomonadati</taxon>
        <taxon>Pseudomonadota</taxon>
        <taxon>Betaproteobacteria</taxon>
        <taxon>Rhodocyclales</taxon>
        <taxon>Rhodocyclaceae</taxon>
        <taxon>Propionivibrio</taxon>
    </lineage>
</organism>
<dbReference type="InterPro" id="IPR000700">
    <property type="entry name" value="PAS-assoc_C"/>
</dbReference>
<dbReference type="NCBIfam" id="TIGR00229">
    <property type="entry name" value="sensory_box"/>
    <property type="match status" value="4"/>
</dbReference>
<dbReference type="InterPro" id="IPR000014">
    <property type="entry name" value="PAS"/>
</dbReference>
<dbReference type="GO" id="GO:0004673">
    <property type="term" value="F:protein histidine kinase activity"/>
    <property type="evidence" value="ECO:0007669"/>
    <property type="project" value="UniProtKB-EC"/>
</dbReference>
<keyword evidence="5" id="KW-0418">Kinase</keyword>
<dbReference type="Pfam" id="PF00196">
    <property type="entry name" value="GerE"/>
    <property type="match status" value="1"/>
</dbReference>
<dbReference type="EC" id="2.7.13.3" evidence="2"/>
<feature type="domain" description="PAS" evidence="7">
    <location>
        <begin position="13"/>
        <end position="58"/>
    </location>
</feature>
<evidence type="ECO:0000256" key="4">
    <source>
        <dbReference type="ARBA" id="ARBA00022679"/>
    </source>
</evidence>
<feature type="domain" description="PAC" evidence="8">
    <location>
        <begin position="206"/>
        <end position="258"/>
    </location>
</feature>
<protein>
    <recommendedName>
        <fullName evidence="2">histidine kinase</fullName>
        <ecNumber evidence="2">2.7.13.3</ecNumber>
    </recommendedName>
</protein>
<evidence type="ECO:0000256" key="1">
    <source>
        <dbReference type="ARBA" id="ARBA00000085"/>
    </source>
</evidence>
<dbReference type="InterPro" id="IPR000792">
    <property type="entry name" value="Tscrpt_reg_LuxR_C"/>
</dbReference>
<evidence type="ECO:0000259" key="8">
    <source>
        <dbReference type="PROSITE" id="PS50113"/>
    </source>
</evidence>
<dbReference type="InterPro" id="IPR001610">
    <property type="entry name" value="PAC"/>
</dbReference>
<dbReference type="PRINTS" id="PR00038">
    <property type="entry name" value="HTHLUXR"/>
</dbReference>
<evidence type="ECO:0000256" key="5">
    <source>
        <dbReference type="ARBA" id="ARBA00022777"/>
    </source>
</evidence>
<dbReference type="CDD" id="cd00130">
    <property type="entry name" value="PAS"/>
    <property type="match status" value="4"/>
</dbReference>
<gene>
    <name evidence="9" type="ORF">SAMN05660652_03066</name>
</gene>
<dbReference type="SUPFAM" id="SSF55785">
    <property type="entry name" value="PYP-like sensor domain (PAS domain)"/>
    <property type="match status" value="4"/>
</dbReference>
<dbReference type="PROSITE" id="PS50112">
    <property type="entry name" value="PAS"/>
    <property type="match status" value="2"/>
</dbReference>
<dbReference type="InterPro" id="IPR036388">
    <property type="entry name" value="WH-like_DNA-bd_sf"/>
</dbReference>
<evidence type="ECO:0000259" key="6">
    <source>
        <dbReference type="PROSITE" id="PS50043"/>
    </source>
</evidence>
<accession>A0A1G8IWB1</accession>
<dbReference type="GO" id="GO:0006355">
    <property type="term" value="P:regulation of DNA-templated transcription"/>
    <property type="evidence" value="ECO:0007669"/>
    <property type="project" value="InterPro"/>
</dbReference>
<dbReference type="Pfam" id="PF08448">
    <property type="entry name" value="PAS_4"/>
    <property type="match status" value="1"/>
</dbReference>
<dbReference type="PROSITE" id="PS50043">
    <property type="entry name" value="HTH_LUXR_2"/>
    <property type="match status" value="1"/>
</dbReference>
<feature type="domain" description="HTH luxR-type" evidence="6">
    <location>
        <begin position="555"/>
        <end position="620"/>
    </location>
</feature>
<sequence length="637" mass="71855">MKSSAKRKSTPVDGDLLKDILDNIGDGFVIYDAQWRFVFLNKRAEEMLGGPAATFLGKCVWEVFPELVGTPVEAAYRAAAAGQAQMCQSHLFPRWGAWYFVRCFQNKLGGVSSYMIDVTEHKQQDEDLRRTHKLLTLAEKASRAGAWYWDFSTDTFFWSDQFFKLYGLDPSKHSASRESWCSTIPAEDLGSAREKIAESRKTGKPLFTRHRIVRPDGEIRWIEGYGETVYGDSGEPEYMAGFCIDISERQENESALVRAQHLQQTTAAKLALALNAAEIGLFERDYATGLLRLDSRAARLVGFDQRDQVFEFDLWQSLIHPEDRLGFQQFNLSASNSDFGREYRVRHAKGHWVWIKVLGKVTQFDPTGAPLHGIGVLQDISEHKQKEQTLADARNSVIEAKERLDLGLCCAGAGLWELMFATAEFRLDPRLSQVLGFDEKETLISVKEFRRLIHPEDLPQYEAAAQAHDNGETSHFVNEFRIRHRFGHWVWLYSRGRIISRDEYGNPLMALGATSDISLQKSALTQSANMLRQIEMILRDVVRLPEESAATANRGSPDLDRLTRRQRQILPLIAAGKTSSEIASIIDVATATVVSHRRALMKTLGMHSISALTRFAIKENLMPDLREPSAAPPESAG</sequence>
<dbReference type="SMART" id="SM00421">
    <property type="entry name" value="HTH_LUXR"/>
    <property type="match status" value="1"/>
</dbReference>
<comment type="catalytic activity">
    <reaction evidence="1">
        <text>ATP + protein L-histidine = ADP + protein N-phospho-L-histidine.</text>
        <dbReference type="EC" id="2.7.13.3"/>
    </reaction>
</comment>
<dbReference type="Gene3D" id="1.10.10.10">
    <property type="entry name" value="Winged helix-like DNA-binding domain superfamily/Winged helix DNA-binding domain"/>
    <property type="match status" value="1"/>
</dbReference>
<dbReference type="CDD" id="cd06170">
    <property type="entry name" value="LuxR_C_like"/>
    <property type="match status" value="1"/>
</dbReference>
<evidence type="ECO:0000256" key="2">
    <source>
        <dbReference type="ARBA" id="ARBA00012438"/>
    </source>
</evidence>
<dbReference type="OrthoDB" id="8573350at2"/>
<evidence type="ECO:0000259" key="7">
    <source>
        <dbReference type="PROSITE" id="PS50112"/>
    </source>
</evidence>
<keyword evidence="3" id="KW-0597">Phosphoprotein</keyword>
<dbReference type="EMBL" id="FNCY01000015">
    <property type="protein sequence ID" value="SDI23123.1"/>
    <property type="molecule type" value="Genomic_DNA"/>
</dbReference>
<keyword evidence="10" id="KW-1185">Reference proteome</keyword>
<feature type="domain" description="PAS" evidence="7">
    <location>
        <begin position="266"/>
        <end position="324"/>
    </location>
</feature>
<dbReference type="Gene3D" id="2.10.70.100">
    <property type="match status" value="2"/>
</dbReference>
<name>A0A1G8IWB1_9RHOO</name>
<dbReference type="SMART" id="SM00086">
    <property type="entry name" value="PAC"/>
    <property type="match status" value="3"/>
</dbReference>
<dbReference type="PANTHER" id="PTHR43304">
    <property type="entry name" value="PHYTOCHROME-LIKE PROTEIN CPH1"/>
    <property type="match status" value="1"/>
</dbReference>
<dbReference type="GO" id="GO:0003677">
    <property type="term" value="F:DNA binding"/>
    <property type="evidence" value="ECO:0007669"/>
    <property type="project" value="InterPro"/>
</dbReference>
<proteinExistence type="predicted"/>
<feature type="domain" description="PAC" evidence="8">
    <location>
        <begin position="339"/>
        <end position="392"/>
    </location>
</feature>
<dbReference type="InterPro" id="IPR013655">
    <property type="entry name" value="PAS_fold_3"/>
</dbReference>
<keyword evidence="4" id="KW-0808">Transferase</keyword>
<dbReference type="InterPro" id="IPR052162">
    <property type="entry name" value="Sensor_kinase/Photoreceptor"/>
</dbReference>
<evidence type="ECO:0000313" key="9">
    <source>
        <dbReference type="EMBL" id="SDI23123.1"/>
    </source>
</evidence>
<dbReference type="Pfam" id="PF08447">
    <property type="entry name" value="PAS_3"/>
    <property type="match status" value="3"/>
</dbReference>
<dbReference type="InterPro" id="IPR035965">
    <property type="entry name" value="PAS-like_dom_sf"/>
</dbReference>
<dbReference type="Proteomes" id="UP000198607">
    <property type="component" value="Unassembled WGS sequence"/>
</dbReference>